<evidence type="ECO:0000256" key="8">
    <source>
        <dbReference type="ARBA" id="ARBA00023098"/>
    </source>
</evidence>
<comment type="pathway">
    <text evidence="1">Lipid metabolism; malonyl-CoA biosynthesis; malonyl-CoA from acetyl-CoA: step 1/1.</text>
</comment>
<dbReference type="SUPFAM" id="SSF52096">
    <property type="entry name" value="ClpP/crotonase"/>
    <property type="match status" value="1"/>
</dbReference>
<evidence type="ECO:0000256" key="2">
    <source>
        <dbReference type="ARBA" id="ARBA00011883"/>
    </source>
</evidence>
<dbReference type="EC" id="2.1.3.15" evidence="2"/>
<keyword evidence="5" id="KW-0547">Nucleotide-binding</keyword>
<evidence type="ECO:0000256" key="10">
    <source>
        <dbReference type="ARBA" id="ARBA00049152"/>
    </source>
</evidence>
<evidence type="ECO:0000256" key="5">
    <source>
        <dbReference type="ARBA" id="ARBA00022741"/>
    </source>
</evidence>
<dbReference type="InterPro" id="IPR011763">
    <property type="entry name" value="COA_CT_C"/>
</dbReference>
<evidence type="ECO:0000256" key="6">
    <source>
        <dbReference type="ARBA" id="ARBA00022832"/>
    </source>
</evidence>
<dbReference type="PROSITE" id="PS50989">
    <property type="entry name" value="COA_CT_CTER"/>
    <property type="match status" value="1"/>
</dbReference>
<evidence type="ECO:0000256" key="4">
    <source>
        <dbReference type="ARBA" id="ARBA00022679"/>
    </source>
</evidence>
<dbReference type="PANTHER" id="PTHR42853:SF3">
    <property type="entry name" value="ACETYL-COENZYME A CARBOXYLASE CARBOXYL TRANSFERASE SUBUNIT ALPHA, CHLOROPLASTIC"/>
    <property type="match status" value="1"/>
</dbReference>
<name>A0ABY7WP25_9LACO</name>
<organism evidence="12 13">
    <name type="scientific">Lacticaseibacillus pabuli</name>
    <dbReference type="NCBI Taxonomy" id="3025672"/>
    <lineage>
        <taxon>Bacteria</taxon>
        <taxon>Bacillati</taxon>
        <taxon>Bacillota</taxon>
        <taxon>Bacilli</taxon>
        <taxon>Lactobacillales</taxon>
        <taxon>Lactobacillaceae</taxon>
        <taxon>Lacticaseibacillus</taxon>
    </lineage>
</organism>
<gene>
    <name evidence="12" type="primary">accA</name>
    <name evidence="12" type="ORF">PQ472_08245</name>
</gene>
<evidence type="ECO:0000313" key="13">
    <source>
        <dbReference type="Proteomes" id="UP001220377"/>
    </source>
</evidence>
<dbReference type="Proteomes" id="UP001220377">
    <property type="component" value="Chromosome"/>
</dbReference>
<dbReference type="PRINTS" id="PR01069">
    <property type="entry name" value="ACCCTRFRASEA"/>
</dbReference>
<evidence type="ECO:0000256" key="3">
    <source>
        <dbReference type="ARBA" id="ARBA00022516"/>
    </source>
</evidence>
<protein>
    <recommendedName>
        <fullName evidence="2">acetyl-CoA carboxytransferase</fullName>
        <ecNumber evidence="2">2.1.3.15</ecNumber>
    </recommendedName>
</protein>
<sequence>MTDAMATVKAARAPRAYTTRGLIDSMVTDFIEQHGDRNGGDDAAIIGGTGWLGNRGVTVIATNKGETLEERLQTNFGGPSPSGYRKAERLMRQAAKFNRPIITLINTSGAYPGREAEEGGQGEAIAHTLLTATQLPVPLIAVIIGEGGSGGALAFALGDRVWMSDQSMYSILSPEGFASILWKDSKRSAEAAAVMGLTPQDLLAKGVVERIIPDTGMQFGYDLRAALMPELDVLCAKEPAELIAQRRLRFRKF</sequence>
<keyword evidence="13" id="KW-1185">Reference proteome</keyword>
<keyword evidence="8" id="KW-0443">Lipid metabolism</keyword>
<dbReference type="EMBL" id="CP117884">
    <property type="protein sequence ID" value="WDF81914.1"/>
    <property type="molecule type" value="Genomic_DNA"/>
</dbReference>
<evidence type="ECO:0000259" key="11">
    <source>
        <dbReference type="PROSITE" id="PS50989"/>
    </source>
</evidence>
<accession>A0ABY7WP25</accession>
<reference evidence="12 13" key="1">
    <citation type="submission" date="2023-02" db="EMBL/GenBank/DDBJ databases">
        <title>Genome sequence of Lacticaseibacillus sp. KACC 23028.</title>
        <authorList>
            <person name="Kim S."/>
            <person name="Heo J."/>
            <person name="Kwon S.-W."/>
        </authorList>
    </citation>
    <scope>NUCLEOTIDE SEQUENCE [LARGE SCALE GENOMIC DNA]</scope>
    <source>
        <strain evidence="12 13">KACC 23028</strain>
    </source>
</reference>
<keyword evidence="6" id="KW-0276">Fatty acid metabolism</keyword>
<evidence type="ECO:0000256" key="7">
    <source>
        <dbReference type="ARBA" id="ARBA00022840"/>
    </source>
</evidence>
<keyword evidence="3" id="KW-0444">Lipid biosynthesis</keyword>
<evidence type="ECO:0000256" key="9">
    <source>
        <dbReference type="ARBA" id="ARBA00023160"/>
    </source>
</evidence>
<feature type="domain" description="CoA carboxyltransferase C-terminal" evidence="11">
    <location>
        <begin position="1"/>
        <end position="233"/>
    </location>
</feature>
<evidence type="ECO:0000256" key="1">
    <source>
        <dbReference type="ARBA" id="ARBA00004956"/>
    </source>
</evidence>
<dbReference type="InterPro" id="IPR001095">
    <property type="entry name" value="Acetyl_CoA_COase_a_su"/>
</dbReference>
<dbReference type="InterPro" id="IPR029045">
    <property type="entry name" value="ClpP/crotonase-like_dom_sf"/>
</dbReference>
<keyword evidence="4" id="KW-0808">Transferase</keyword>
<proteinExistence type="predicted"/>
<dbReference type="Gene3D" id="3.90.226.10">
    <property type="entry name" value="2-enoyl-CoA Hydratase, Chain A, domain 1"/>
    <property type="match status" value="1"/>
</dbReference>
<evidence type="ECO:0000313" key="12">
    <source>
        <dbReference type="EMBL" id="WDF81914.1"/>
    </source>
</evidence>
<keyword evidence="7" id="KW-0067">ATP-binding</keyword>
<keyword evidence="9" id="KW-0275">Fatty acid biosynthesis</keyword>
<dbReference type="NCBIfam" id="NF041504">
    <property type="entry name" value="AccA_sub"/>
    <property type="match status" value="1"/>
</dbReference>
<dbReference type="PANTHER" id="PTHR42853">
    <property type="entry name" value="ACETYL-COENZYME A CARBOXYLASE CARBOXYL TRANSFERASE SUBUNIT ALPHA"/>
    <property type="match status" value="1"/>
</dbReference>
<comment type="catalytic activity">
    <reaction evidence="10">
        <text>N(6)-carboxybiotinyl-L-lysyl-[protein] + acetyl-CoA = N(6)-biotinyl-L-lysyl-[protein] + malonyl-CoA</text>
        <dbReference type="Rhea" id="RHEA:54728"/>
        <dbReference type="Rhea" id="RHEA-COMP:10505"/>
        <dbReference type="Rhea" id="RHEA-COMP:10506"/>
        <dbReference type="ChEBI" id="CHEBI:57288"/>
        <dbReference type="ChEBI" id="CHEBI:57384"/>
        <dbReference type="ChEBI" id="CHEBI:83144"/>
        <dbReference type="ChEBI" id="CHEBI:83145"/>
        <dbReference type="EC" id="2.1.3.15"/>
    </reaction>
</comment>
<dbReference type="Pfam" id="PF03255">
    <property type="entry name" value="ACCA"/>
    <property type="match status" value="1"/>
</dbReference>